<name>A0A8B8EMV0_CRAVI</name>
<dbReference type="PANTHER" id="PTHR12709">
    <property type="entry name" value="DNA-DIRECTED RNA POLYMERASE II, III"/>
    <property type="match status" value="1"/>
</dbReference>
<dbReference type="Gene3D" id="2.40.50.1060">
    <property type="match status" value="1"/>
</dbReference>
<evidence type="ECO:0000256" key="2">
    <source>
        <dbReference type="ARBA" id="ARBA00022478"/>
    </source>
</evidence>
<evidence type="ECO:0000256" key="3">
    <source>
        <dbReference type="ARBA" id="ARBA00023163"/>
    </source>
</evidence>
<feature type="compositionally biased region" description="Basic residues" evidence="5">
    <location>
        <begin position="241"/>
        <end position="258"/>
    </location>
</feature>
<dbReference type="KEGG" id="cvn:111135444"/>
<dbReference type="GO" id="GO:0006362">
    <property type="term" value="P:transcription elongation by RNA polymerase I"/>
    <property type="evidence" value="ECO:0007669"/>
    <property type="project" value="TreeGrafter"/>
</dbReference>
<keyword evidence="3" id="KW-0804">Transcription</keyword>
<dbReference type="Proteomes" id="UP000694844">
    <property type="component" value="Chromosome 5"/>
</dbReference>
<dbReference type="AlphaFoldDB" id="A0A8B8EMV0"/>
<feature type="compositionally biased region" description="Polar residues" evidence="5">
    <location>
        <begin position="204"/>
        <end position="221"/>
    </location>
</feature>
<dbReference type="InterPro" id="IPR045113">
    <property type="entry name" value="Rpb7-like"/>
</dbReference>
<dbReference type="GO" id="GO:0005736">
    <property type="term" value="C:RNA polymerase I complex"/>
    <property type="evidence" value="ECO:0007669"/>
    <property type="project" value="TreeGrafter"/>
</dbReference>
<comment type="subcellular location">
    <subcellularLocation>
        <location evidence="1">Nucleus</location>
    </subcellularLocation>
</comment>
<feature type="region of interest" description="Disordered" evidence="5">
    <location>
        <begin position="168"/>
        <end position="258"/>
    </location>
</feature>
<sequence>MNFSVISFKEAEEIMKSTEHSQFVRINKHKRIIFHPRFLGNTRKGVEEALKSERNLVSEEFGGALIAYNNIQIQQAMGLIVDPYIHFDIVADFIVFKPTVGSILTGVVHRVFKSHVSLLVYGIFNASIKKSKSNEDQLREGSEVEFKVERIYVNNRILSMHGALLSDDVPKGQRKTQRNSHIKSFDEDSMADEEPKTAEESMEFESNPQEDTGVSNASSFNGIDETNEDVKLAFEDSPPTKNKKSEKKKKKKSKKEKI</sequence>
<dbReference type="InterPro" id="IPR036898">
    <property type="entry name" value="RNA_pol_Rpb7-like_N_sf"/>
</dbReference>
<gene>
    <name evidence="7" type="primary">LOC111135444</name>
</gene>
<keyword evidence="4" id="KW-0539">Nucleus</keyword>
<proteinExistence type="predicted"/>
<protein>
    <submittedName>
        <fullName evidence="7">DNA-directed RNA polymerase I subunit RPA43-like</fullName>
    </submittedName>
</protein>
<accession>A0A8B8EMV0</accession>
<keyword evidence="2" id="KW-0240">DNA-directed RNA polymerase</keyword>
<dbReference type="GeneID" id="111135444"/>
<evidence type="ECO:0000256" key="4">
    <source>
        <dbReference type="ARBA" id="ARBA00023242"/>
    </source>
</evidence>
<evidence type="ECO:0000256" key="5">
    <source>
        <dbReference type="SAM" id="MobiDB-lite"/>
    </source>
</evidence>
<feature type="compositionally biased region" description="Basic residues" evidence="5">
    <location>
        <begin position="172"/>
        <end position="181"/>
    </location>
</feature>
<dbReference type="RefSeq" id="XP_022341237.1">
    <property type="nucleotide sequence ID" value="XM_022485529.1"/>
</dbReference>
<keyword evidence="6" id="KW-1185">Reference proteome</keyword>
<dbReference type="PANTHER" id="PTHR12709:SF5">
    <property type="entry name" value="DNA-DIRECTED RNA POLYMERASE I SUBUNIT RPA43"/>
    <property type="match status" value="1"/>
</dbReference>
<dbReference type="GO" id="GO:0006352">
    <property type="term" value="P:DNA-templated transcription initiation"/>
    <property type="evidence" value="ECO:0007669"/>
    <property type="project" value="InterPro"/>
</dbReference>
<organism evidence="6 7">
    <name type="scientific">Crassostrea virginica</name>
    <name type="common">Eastern oyster</name>
    <dbReference type="NCBI Taxonomy" id="6565"/>
    <lineage>
        <taxon>Eukaryota</taxon>
        <taxon>Metazoa</taxon>
        <taxon>Spiralia</taxon>
        <taxon>Lophotrochozoa</taxon>
        <taxon>Mollusca</taxon>
        <taxon>Bivalvia</taxon>
        <taxon>Autobranchia</taxon>
        <taxon>Pteriomorphia</taxon>
        <taxon>Ostreida</taxon>
        <taxon>Ostreoidea</taxon>
        <taxon>Ostreidae</taxon>
        <taxon>Crassostrea</taxon>
    </lineage>
</organism>
<dbReference type="OrthoDB" id="10250504at2759"/>
<evidence type="ECO:0000256" key="1">
    <source>
        <dbReference type="ARBA" id="ARBA00004123"/>
    </source>
</evidence>
<dbReference type="Gene3D" id="3.30.1490.120">
    <property type="entry name" value="RNA polymerase Rpb7-like, N-terminal domain"/>
    <property type="match status" value="1"/>
</dbReference>
<evidence type="ECO:0000313" key="6">
    <source>
        <dbReference type="Proteomes" id="UP000694844"/>
    </source>
</evidence>
<evidence type="ECO:0000313" key="7">
    <source>
        <dbReference type="RefSeq" id="XP_022341237.1"/>
    </source>
</evidence>
<reference evidence="7" key="1">
    <citation type="submission" date="2025-08" db="UniProtKB">
        <authorList>
            <consortium name="RefSeq"/>
        </authorList>
    </citation>
    <scope>IDENTIFICATION</scope>
    <source>
        <tissue evidence="7">Whole sample</tissue>
    </source>
</reference>